<keyword evidence="8" id="KW-1185">Reference proteome</keyword>
<dbReference type="Gene3D" id="1.10.10.10">
    <property type="entry name" value="Winged helix-like DNA-binding domain superfamily/Winged helix DNA-binding domain"/>
    <property type="match status" value="1"/>
</dbReference>
<dbReference type="RefSeq" id="WP_073062322.1">
    <property type="nucleotide sequence ID" value="NZ_FQUS01000007.1"/>
</dbReference>
<dbReference type="InterPro" id="IPR013325">
    <property type="entry name" value="RNA_pol_sigma_r2"/>
</dbReference>
<sequence length="192" mass="23340">MYIQSNHSDSRKKSSNEELWDAFRRGDDKALSELFLRYHTKLYRYGMKLLSDEEAVKDGIQGLFLKLWKMRNRISKADSVTFYLLKSFRRILFQQQKQQRSRRQRDQEYMEEFSSRSLTVEDKMVITEQKVEQKELLEEAFHMLTDRQREALFLRLQNGLRNKEIAYVMDLSHQRVRCLVYEATKRLKEFFS</sequence>
<feature type="domain" description="RNA polymerase sigma factor 70 region 4 type 2" evidence="6">
    <location>
        <begin position="135"/>
        <end position="187"/>
    </location>
</feature>
<dbReference type="SUPFAM" id="SSF88946">
    <property type="entry name" value="Sigma2 domain of RNA polymerase sigma factors"/>
    <property type="match status" value="1"/>
</dbReference>
<dbReference type="InterPro" id="IPR036388">
    <property type="entry name" value="WH-like_DNA-bd_sf"/>
</dbReference>
<reference evidence="7 8" key="1">
    <citation type="submission" date="2016-11" db="EMBL/GenBank/DDBJ databases">
        <authorList>
            <person name="Jaros S."/>
            <person name="Januszkiewicz K."/>
            <person name="Wedrychowicz H."/>
        </authorList>
    </citation>
    <scope>NUCLEOTIDE SEQUENCE [LARGE SCALE GENOMIC DNA]</scope>
    <source>
        <strain evidence="7 8">DSM 21986</strain>
    </source>
</reference>
<keyword evidence="4" id="KW-0804">Transcription</keyword>
<protein>
    <submittedName>
        <fullName evidence="7">RNA polymerase sigma-70 factor, ECF subfamily</fullName>
    </submittedName>
</protein>
<keyword evidence="2" id="KW-0805">Transcription regulation</keyword>
<keyword evidence="3" id="KW-0731">Sigma factor</keyword>
<dbReference type="EMBL" id="FQUS01000007">
    <property type="protein sequence ID" value="SHF34608.1"/>
    <property type="molecule type" value="Genomic_DNA"/>
</dbReference>
<evidence type="ECO:0000256" key="2">
    <source>
        <dbReference type="ARBA" id="ARBA00023015"/>
    </source>
</evidence>
<dbReference type="InterPro" id="IPR013324">
    <property type="entry name" value="RNA_pol_sigma_r3/r4-like"/>
</dbReference>
<organism evidence="7 8">
    <name type="scientific">Fodinibius roseus</name>
    <dbReference type="NCBI Taxonomy" id="1194090"/>
    <lineage>
        <taxon>Bacteria</taxon>
        <taxon>Pseudomonadati</taxon>
        <taxon>Balneolota</taxon>
        <taxon>Balneolia</taxon>
        <taxon>Balneolales</taxon>
        <taxon>Balneolaceae</taxon>
        <taxon>Fodinibius</taxon>
    </lineage>
</organism>
<dbReference type="OrthoDB" id="9150024at2"/>
<dbReference type="Pfam" id="PF04542">
    <property type="entry name" value="Sigma70_r2"/>
    <property type="match status" value="1"/>
</dbReference>
<evidence type="ECO:0000313" key="8">
    <source>
        <dbReference type="Proteomes" id="UP000184041"/>
    </source>
</evidence>
<name>A0A1M5AWJ2_9BACT</name>
<dbReference type="STRING" id="1194090.SAMN05443144_107194"/>
<accession>A0A1M5AWJ2</accession>
<feature type="domain" description="RNA polymerase sigma-70 region 2" evidence="5">
    <location>
        <begin position="34"/>
        <end position="94"/>
    </location>
</feature>
<dbReference type="GO" id="GO:0006352">
    <property type="term" value="P:DNA-templated transcription initiation"/>
    <property type="evidence" value="ECO:0007669"/>
    <property type="project" value="InterPro"/>
</dbReference>
<evidence type="ECO:0000313" key="7">
    <source>
        <dbReference type="EMBL" id="SHF34608.1"/>
    </source>
</evidence>
<dbReference type="InterPro" id="IPR007627">
    <property type="entry name" value="RNA_pol_sigma70_r2"/>
</dbReference>
<dbReference type="Gene3D" id="1.10.1740.10">
    <property type="match status" value="1"/>
</dbReference>
<proteinExistence type="inferred from homology"/>
<comment type="similarity">
    <text evidence="1">Belongs to the sigma-70 factor family. ECF subfamily.</text>
</comment>
<dbReference type="Proteomes" id="UP000184041">
    <property type="component" value="Unassembled WGS sequence"/>
</dbReference>
<evidence type="ECO:0000256" key="3">
    <source>
        <dbReference type="ARBA" id="ARBA00023082"/>
    </source>
</evidence>
<dbReference type="SUPFAM" id="SSF88659">
    <property type="entry name" value="Sigma3 and sigma4 domains of RNA polymerase sigma factors"/>
    <property type="match status" value="1"/>
</dbReference>
<dbReference type="PANTHER" id="PTHR43133">
    <property type="entry name" value="RNA POLYMERASE ECF-TYPE SIGMA FACTO"/>
    <property type="match status" value="1"/>
</dbReference>
<dbReference type="PANTHER" id="PTHR43133:SF46">
    <property type="entry name" value="RNA POLYMERASE SIGMA-70 FACTOR ECF SUBFAMILY"/>
    <property type="match status" value="1"/>
</dbReference>
<dbReference type="InterPro" id="IPR014284">
    <property type="entry name" value="RNA_pol_sigma-70_dom"/>
</dbReference>
<dbReference type="InterPro" id="IPR013249">
    <property type="entry name" value="RNA_pol_sigma70_r4_t2"/>
</dbReference>
<gene>
    <name evidence="7" type="ORF">SAMN05443144_107194</name>
</gene>
<dbReference type="NCBIfam" id="TIGR02937">
    <property type="entry name" value="sigma70-ECF"/>
    <property type="match status" value="1"/>
</dbReference>
<dbReference type="GO" id="GO:0003677">
    <property type="term" value="F:DNA binding"/>
    <property type="evidence" value="ECO:0007669"/>
    <property type="project" value="InterPro"/>
</dbReference>
<evidence type="ECO:0000259" key="5">
    <source>
        <dbReference type="Pfam" id="PF04542"/>
    </source>
</evidence>
<evidence type="ECO:0000256" key="1">
    <source>
        <dbReference type="ARBA" id="ARBA00010641"/>
    </source>
</evidence>
<dbReference type="InterPro" id="IPR039425">
    <property type="entry name" value="RNA_pol_sigma-70-like"/>
</dbReference>
<dbReference type="Pfam" id="PF08281">
    <property type="entry name" value="Sigma70_r4_2"/>
    <property type="match status" value="1"/>
</dbReference>
<evidence type="ECO:0000259" key="6">
    <source>
        <dbReference type="Pfam" id="PF08281"/>
    </source>
</evidence>
<dbReference type="GO" id="GO:0016987">
    <property type="term" value="F:sigma factor activity"/>
    <property type="evidence" value="ECO:0007669"/>
    <property type="project" value="UniProtKB-KW"/>
</dbReference>
<evidence type="ECO:0000256" key="4">
    <source>
        <dbReference type="ARBA" id="ARBA00023163"/>
    </source>
</evidence>
<dbReference type="AlphaFoldDB" id="A0A1M5AWJ2"/>